<reference evidence="1" key="1">
    <citation type="journal article" date="2014" name="Front. Microbiol.">
        <title>High frequency of phylogenetically diverse reductive dehalogenase-homologous genes in deep subseafloor sedimentary metagenomes.</title>
        <authorList>
            <person name="Kawai M."/>
            <person name="Futagami T."/>
            <person name="Toyoda A."/>
            <person name="Takaki Y."/>
            <person name="Nishi S."/>
            <person name="Hori S."/>
            <person name="Arai W."/>
            <person name="Tsubouchi T."/>
            <person name="Morono Y."/>
            <person name="Uchiyama I."/>
            <person name="Ito T."/>
            <person name="Fujiyama A."/>
            <person name="Inagaki F."/>
            <person name="Takami H."/>
        </authorList>
    </citation>
    <scope>NUCLEOTIDE SEQUENCE</scope>
    <source>
        <strain evidence="1">Expedition CK06-06</strain>
    </source>
</reference>
<proteinExistence type="predicted"/>
<evidence type="ECO:0000313" key="1">
    <source>
        <dbReference type="EMBL" id="GAG40879.1"/>
    </source>
</evidence>
<protein>
    <submittedName>
        <fullName evidence="1">Uncharacterized protein</fullName>
    </submittedName>
</protein>
<organism evidence="1">
    <name type="scientific">marine sediment metagenome</name>
    <dbReference type="NCBI Taxonomy" id="412755"/>
    <lineage>
        <taxon>unclassified sequences</taxon>
        <taxon>metagenomes</taxon>
        <taxon>ecological metagenomes</taxon>
    </lineage>
</organism>
<feature type="non-terminal residue" evidence="1">
    <location>
        <position position="124"/>
    </location>
</feature>
<dbReference type="AlphaFoldDB" id="X0XCG4"/>
<sequence length="124" mass="14151">MEPKMNPRRQDWDRLIEICDEAGLPTPVIRPSRLADSWQITIDGHYNTGSPQVCQLLREIEAYALGYRKAMSVSFVAAELDQAKMEWPHSLGQSRGPGYVIHRTPDGCYFLDTETDVAWVRESL</sequence>
<comment type="caution">
    <text evidence="1">The sequence shown here is derived from an EMBL/GenBank/DDBJ whole genome shotgun (WGS) entry which is preliminary data.</text>
</comment>
<accession>X0XCG4</accession>
<dbReference type="EMBL" id="BARS01042284">
    <property type="protein sequence ID" value="GAG40879.1"/>
    <property type="molecule type" value="Genomic_DNA"/>
</dbReference>
<gene>
    <name evidence="1" type="ORF">S01H1_64176</name>
</gene>
<name>X0XCG4_9ZZZZ</name>